<name>M9RR99_9RHOB</name>
<dbReference type="SUPFAM" id="SSF48295">
    <property type="entry name" value="TrpR-like"/>
    <property type="match status" value="1"/>
</dbReference>
<dbReference type="EMBL" id="CP003743">
    <property type="protein sequence ID" value="AGI74707.1"/>
    <property type="molecule type" value="Genomic_DNA"/>
</dbReference>
<sequence length="118" mass="12547">MGDGQRGRGSKYADDFKGLLVAESRADGVTVPMVSVRHGVPTSRIYSWRSDPQFQSSVPEAAAFTPIEISTGDELEPSQNDIPSSARIEITLENGRKLSLIGGVDAGFVLELARGLAA</sequence>
<keyword evidence="1" id="KW-0614">Plasmid</keyword>
<dbReference type="HOGENOM" id="CLU_113764_4_0_5"/>
<dbReference type="Proteomes" id="UP000004688">
    <property type="component" value="Plasmid pOA238_118"/>
</dbReference>
<dbReference type="GO" id="GO:0006313">
    <property type="term" value="P:DNA transposition"/>
    <property type="evidence" value="ECO:0007669"/>
    <property type="project" value="InterPro"/>
</dbReference>
<dbReference type="InterPro" id="IPR002514">
    <property type="entry name" value="Transposase_8"/>
</dbReference>
<keyword evidence="2" id="KW-1185">Reference proteome</keyword>
<protein>
    <recommendedName>
        <fullName evidence="3">Transposase</fullName>
    </recommendedName>
</protein>
<proteinExistence type="predicted"/>
<dbReference type="OrthoDB" id="9800877at2"/>
<evidence type="ECO:0008006" key="3">
    <source>
        <dbReference type="Google" id="ProtNLM"/>
    </source>
</evidence>
<dbReference type="GO" id="GO:0043565">
    <property type="term" value="F:sequence-specific DNA binding"/>
    <property type="evidence" value="ECO:0007669"/>
    <property type="project" value="InterPro"/>
</dbReference>
<organism evidence="1 2">
    <name type="scientific">Octadecabacter arcticus 238</name>
    <dbReference type="NCBI Taxonomy" id="391616"/>
    <lineage>
        <taxon>Bacteria</taxon>
        <taxon>Pseudomonadati</taxon>
        <taxon>Pseudomonadota</taxon>
        <taxon>Alphaproteobacteria</taxon>
        <taxon>Rhodobacterales</taxon>
        <taxon>Roseobacteraceae</taxon>
        <taxon>Octadecabacter</taxon>
    </lineage>
</organism>
<dbReference type="InterPro" id="IPR010921">
    <property type="entry name" value="Trp_repressor/repl_initiator"/>
</dbReference>
<dbReference type="GO" id="GO:0004803">
    <property type="term" value="F:transposase activity"/>
    <property type="evidence" value="ECO:0007669"/>
    <property type="project" value="InterPro"/>
</dbReference>
<evidence type="ECO:0000313" key="2">
    <source>
        <dbReference type="Proteomes" id="UP000004688"/>
    </source>
</evidence>
<gene>
    <name evidence="1" type="ORF">OA238_118p0130</name>
</gene>
<dbReference type="AlphaFoldDB" id="M9RR99"/>
<evidence type="ECO:0000313" key="1">
    <source>
        <dbReference type="EMBL" id="AGI74707.1"/>
    </source>
</evidence>
<geneLocation type="plasmid" evidence="1 2">
    <name>pOA238_118</name>
</geneLocation>
<dbReference type="Pfam" id="PF01527">
    <property type="entry name" value="HTH_Tnp_1"/>
    <property type="match status" value="1"/>
</dbReference>
<accession>M9RR99</accession>
<reference evidence="1 2" key="1">
    <citation type="journal article" date="2013" name="PLoS ONE">
        <title>Poles Apart: Arctic and Antarctic Octadecabacter strains Share High Genome Plasticity and a New Type of Xanthorhodopsin.</title>
        <authorList>
            <person name="Vollmers J."/>
            <person name="Voget S."/>
            <person name="Dietrich S."/>
            <person name="Gollnow K."/>
            <person name="Smits M."/>
            <person name="Meyer K."/>
            <person name="Brinkhoff T."/>
            <person name="Simon M."/>
            <person name="Daniel R."/>
        </authorList>
    </citation>
    <scope>NUCLEOTIDE SEQUENCE [LARGE SCALE GENOMIC DNA]</scope>
    <source>
        <strain evidence="1 2">238</strain>
        <plasmid evidence="2">Plasmid pOA238_118</plasmid>
    </source>
</reference>
<dbReference type="RefSeq" id="WP_015497615.1">
    <property type="nucleotide sequence ID" value="NC_020909.1"/>
</dbReference>
<dbReference type="KEGG" id="oar:OA238_118p0130"/>